<evidence type="ECO:0000256" key="4">
    <source>
        <dbReference type="ARBA" id="ARBA00022563"/>
    </source>
</evidence>
<dbReference type="PROSITE" id="PS51330">
    <property type="entry name" value="DHFR_2"/>
    <property type="match status" value="1"/>
</dbReference>
<dbReference type="InterPro" id="IPR024072">
    <property type="entry name" value="DHFR-like_dom_sf"/>
</dbReference>
<evidence type="ECO:0000256" key="7">
    <source>
        <dbReference type="RuleBase" id="RU004474"/>
    </source>
</evidence>
<dbReference type="PANTHER" id="PTHR48069:SF3">
    <property type="entry name" value="DIHYDROFOLATE REDUCTASE"/>
    <property type="match status" value="1"/>
</dbReference>
<evidence type="ECO:0000256" key="2">
    <source>
        <dbReference type="ARBA" id="ARBA00012856"/>
    </source>
</evidence>
<comment type="pathway">
    <text evidence="1">Cofactor biosynthesis; tetrahydrofolate biosynthesis; 5,6,7,8-tetrahydrofolate from 7,8-dihydrofolate: step 1/1.</text>
</comment>
<evidence type="ECO:0000256" key="1">
    <source>
        <dbReference type="ARBA" id="ARBA00004903"/>
    </source>
</evidence>
<evidence type="ECO:0000259" key="8">
    <source>
        <dbReference type="PROSITE" id="PS51330"/>
    </source>
</evidence>
<dbReference type="PRINTS" id="PR00070">
    <property type="entry name" value="DHFR"/>
</dbReference>
<dbReference type="GO" id="GO:0046452">
    <property type="term" value="P:dihydrofolate metabolic process"/>
    <property type="evidence" value="ECO:0007669"/>
    <property type="project" value="TreeGrafter"/>
</dbReference>
<accession>A0AAJ0CBK7</accession>
<sequence>MHPELTLIVAATRTMGIGLNGSMPWSGLRKEMQYFARVTSRVPPQSPANSINAVIMGRKTWDSIPPKFRPLKNRINIVISRSSRSSPDAALPSSGSSEPVCVASLDQAVSYVRDHPLISRVFVMGGGQIYSEALRREDAKRVLLTSIEKEYECDTFFGADLESEKGWRRLSVGDWRDWTGEDGEGLVMEEAGVRYEWQMWER</sequence>
<dbReference type="InterPro" id="IPR001796">
    <property type="entry name" value="DHFR_dom"/>
</dbReference>
<dbReference type="EC" id="1.5.1.3" evidence="2"/>
<comment type="caution">
    <text evidence="9">The sequence shown here is derived from an EMBL/GenBank/DDBJ whole genome shotgun (WGS) entry which is preliminary data.</text>
</comment>
<dbReference type="Pfam" id="PF00186">
    <property type="entry name" value="DHFR_1"/>
    <property type="match status" value="1"/>
</dbReference>
<proteinExistence type="inferred from homology"/>
<dbReference type="Gene3D" id="3.40.430.10">
    <property type="entry name" value="Dihydrofolate Reductase, subunit A"/>
    <property type="match status" value="1"/>
</dbReference>
<organism evidence="9 10">
    <name type="scientific">Conoideocrella luteorostrata</name>
    <dbReference type="NCBI Taxonomy" id="1105319"/>
    <lineage>
        <taxon>Eukaryota</taxon>
        <taxon>Fungi</taxon>
        <taxon>Dikarya</taxon>
        <taxon>Ascomycota</taxon>
        <taxon>Pezizomycotina</taxon>
        <taxon>Sordariomycetes</taxon>
        <taxon>Hypocreomycetidae</taxon>
        <taxon>Hypocreales</taxon>
        <taxon>Clavicipitaceae</taxon>
        <taxon>Conoideocrella</taxon>
    </lineage>
</organism>
<evidence type="ECO:0000256" key="5">
    <source>
        <dbReference type="ARBA" id="ARBA00022857"/>
    </source>
</evidence>
<dbReference type="CDD" id="cd00209">
    <property type="entry name" value="DHFR"/>
    <property type="match status" value="1"/>
</dbReference>
<feature type="domain" description="DHFR" evidence="8">
    <location>
        <begin position="4"/>
        <end position="202"/>
    </location>
</feature>
<comment type="similarity">
    <text evidence="7">Belongs to the dihydrofolate reductase family.</text>
</comment>
<dbReference type="GO" id="GO:0006730">
    <property type="term" value="P:one-carbon metabolic process"/>
    <property type="evidence" value="ECO:0007669"/>
    <property type="project" value="UniProtKB-KW"/>
</dbReference>
<dbReference type="GO" id="GO:0046654">
    <property type="term" value="P:tetrahydrofolate biosynthetic process"/>
    <property type="evidence" value="ECO:0007669"/>
    <property type="project" value="InterPro"/>
</dbReference>
<dbReference type="GO" id="GO:0046655">
    <property type="term" value="P:folic acid metabolic process"/>
    <property type="evidence" value="ECO:0007669"/>
    <property type="project" value="TreeGrafter"/>
</dbReference>
<evidence type="ECO:0000313" key="10">
    <source>
        <dbReference type="Proteomes" id="UP001251528"/>
    </source>
</evidence>
<keyword evidence="4" id="KW-0554">One-carbon metabolism</keyword>
<dbReference type="PANTHER" id="PTHR48069">
    <property type="entry name" value="DIHYDROFOLATE REDUCTASE"/>
    <property type="match status" value="1"/>
</dbReference>
<reference evidence="9" key="1">
    <citation type="submission" date="2023-06" db="EMBL/GenBank/DDBJ databases">
        <title>Conoideocrella luteorostrata (Hypocreales: Clavicipitaceae), a potential biocontrol fungus for elongate hemlock scale in United States Christmas tree production areas.</title>
        <authorList>
            <person name="Barrett H."/>
            <person name="Lovett B."/>
            <person name="Macias A.M."/>
            <person name="Stajich J.E."/>
            <person name="Kasson M.T."/>
        </authorList>
    </citation>
    <scope>NUCLEOTIDE SEQUENCE</scope>
    <source>
        <strain evidence="9">ARSEF 14590</strain>
    </source>
</reference>
<evidence type="ECO:0000256" key="3">
    <source>
        <dbReference type="ARBA" id="ARBA00018886"/>
    </source>
</evidence>
<name>A0AAJ0CBK7_9HYPO</name>
<gene>
    <name evidence="9" type="ORF">QQS21_012836</name>
</gene>
<dbReference type="GO" id="GO:0004146">
    <property type="term" value="F:dihydrofolate reductase activity"/>
    <property type="evidence" value="ECO:0007669"/>
    <property type="project" value="UniProtKB-EC"/>
</dbReference>
<dbReference type="SUPFAM" id="SSF53597">
    <property type="entry name" value="Dihydrofolate reductase-like"/>
    <property type="match status" value="1"/>
</dbReference>
<protein>
    <recommendedName>
        <fullName evidence="3">Dihydrofolate reductase</fullName>
        <ecNumber evidence="2">1.5.1.3</ecNumber>
    </recommendedName>
</protein>
<dbReference type="InterPro" id="IPR012259">
    <property type="entry name" value="DHFR"/>
</dbReference>
<keyword evidence="6" id="KW-0560">Oxidoreductase</keyword>
<keyword evidence="10" id="KW-1185">Reference proteome</keyword>
<keyword evidence="5" id="KW-0521">NADP</keyword>
<dbReference type="EMBL" id="JASWJB010000660">
    <property type="protein sequence ID" value="KAK2589487.1"/>
    <property type="molecule type" value="Genomic_DNA"/>
</dbReference>
<evidence type="ECO:0000256" key="6">
    <source>
        <dbReference type="ARBA" id="ARBA00023002"/>
    </source>
</evidence>
<dbReference type="AlphaFoldDB" id="A0AAJ0CBK7"/>
<dbReference type="Proteomes" id="UP001251528">
    <property type="component" value="Unassembled WGS sequence"/>
</dbReference>
<dbReference type="GO" id="GO:0005739">
    <property type="term" value="C:mitochondrion"/>
    <property type="evidence" value="ECO:0007669"/>
    <property type="project" value="TreeGrafter"/>
</dbReference>
<evidence type="ECO:0000313" key="9">
    <source>
        <dbReference type="EMBL" id="KAK2589487.1"/>
    </source>
</evidence>
<dbReference type="PROSITE" id="PS00075">
    <property type="entry name" value="DHFR_1"/>
    <property type="match status" value="1"/>
</dbReference>
<dbReference type="InterPro" id="IPR017925">
    <property type="entry name" value="DHFR_CS"/>
</dbReference>
<dbReference type="GO" id="GO:0050661">
    <property type="term" value="F:NADP binding"/>
    <property type="evidence" value="ECO:0007669"/>
    <property type="project" value="InterPro"/>
</dbReference>